<dbReference type="InterPro" id="IPR015854">
    <property type="entry name" value="ABC_transpr_LolD-like"/>
</dbReference>
<dbReference type="GO" id="GO:0098796">
    <property type="term" value="C:membrane protein complex"/>
    <property type="evidence" value="ECO:0007669"/>
    <property type="project" value="UniProtKB-ARBA"/>
</dbReference>
<evidence type="ECO:0000259" key="4">
    <source>
        <dbReference type="PROSITE" id="PS50893"/>
    </source>
</evidence>
<keyword evidence="1" id="KW-0813">Transport</keyword>
<dbReference type="InterPro" id="IPR003593">
    <property type="entry name" value="AAA+_ATPase"/>
</dbReference>
<dbReference type="InterPro" id="IPR017911">
    <property type="entry name" value="MacB-like_ATP-bd"/>
</dbReference>
<proteinExistence type="predicted"/>
<protein>
    <submittedName>
        <fullName evidence="5">Putative ABC transport system ATP-binding protein</fullName>
    </submittedName>
</protein>
<organism evidence="5 6">
    <name type="scientific">Micromonospora rhizosphaerae</name>
    <dbReference type="NCBI Taxonomy" id="568872"/>
    <lineage>
        <taxon>Bacteria</taxon>
        <taxon>Bacillati</taxon>
        <taxon>Actinomycetota</taxon>
        <taxon>Actinomycetes</taxon>
        <taxon>Micromonosporales</taxon>
        <taxon>Micromonosporaceae</taxon>
        <taxon>Micromonospora</taxon>
    </lineage>
</organism>
<dbReference type="FunFam" id="3.40.50.300:FF:000032">
    <property type="entry name" value="Export ABC transporter ATP-binding protein"/>
    <property type="match status" value="1"/>
</dbReference>
<dbReference type="Proteomes" id="UP000199413">
    <property type="component" value="Unassembled WGS sequence"/>
</dbReference>
<evidence type="ECO:0000256" key="3">
    <source>
        <dbReference type="ARBA" id="ARBA00022840"/>
    </source>
</evidence>
<keyword evidence="6" id="KW-1185">Reference proteome</keyword>
<evidence type="ECO:0000256" key="2">
    <source>
        <dbReference type="ARBA" id="ARBA00022741"/>
    </source>
</evidence>
<dbReference type="CDD" id="cd03255">
    <property type="entry name" value="ABC_MJ0796_LolCDE_FtsE"/>
    <property type="match status" value="1"/>
</dbReference>
<dbReference type="STRING" id="568872.GA0070624_5065"/>
<dbReference type="InterPro" id="IPR017871">
    <property type="entry name" value="ABC_transporter-like_CS"/>
</dbReference>
<sequence>MTAVLELIDTRKVYPGTPPVESLRGVTLTVHSGELVAVAGPSGSGKTTLLNLAAGLDRPSGGSVRIAGHPVEKLRDGQLSGVRAHLLGVVFQQFFLLERLSAAENVATGLLYRGVPAAERRRAAHTACERVGLAHRADFPAAHLSGGERQRVAIARALVGRPAVVLADEPTGNLDSVTGAEIVELLRELNDDGVTIVVITHDERIAAAMRRRIELRDGLVVRDSGGAS</sequence>
<dbReference type="OrthoDB" id="3242895at2"/>
<dbReference type="PANTHER" id="PTHR24220">
    <property type="entry name" value="IMPORT ATP-BINDING PROTEIN"/>
    <property type="match status" value="1"/>
</dbReference>
<dbReference type="PROSITE" id="PS00211">
    <property type="entry name" value="ABC_TRANSPORTER_1"/>
    <property type="match status" value="1"/>
</dbReference>
<reference evidence="6" key="1">
    <citation type="submission" date="2016-06" db="EMBL/GenBank/DDBJ databases">
        <authorList>
            <person name="Varghese N."/>
            <person name="Submissions Spin"/>
        </authorList>
    </citation>
    <scope>NUCLEOTIDE SEQUENCE [LARGE SCALE GENOMIC DNA]</scope>
    <source>
        <strain evidence="6">DSM 45431</strain>
    </source>
</reference>
<dbReference type="GO" id="GO:0005886">
    <property type="term" value="C:plasma membrane"/>
    <property type="evidence" value="ECO:0007669"/>
    <property type="project" value="TreeGrafter"/>
</dbReference>
<dbReference type="InterPro" id="IPR003439">
    <property type="entry name" value="ABC_transporter-like_ATP-bd"/>
</dbReference>
<gene>
    <name evidence="5" type="ORF">GA0070624_5065</name>
</gene>
<dbReference type="PANTHER" id="PTHR24220:SF86">
    <property type="entry name" value="ABC TRANSPORTER ABCH.1"/>
    <property type="match status" value="1"/>
</dbReference>
<dbReference type="RefSeq" id="WP_091345254.1">
    <property type="nucleotide sequence ID" value="NZ_FMHV01000002.1"/>
</dbReference>
<dbReference type="GO" id="GO:0005524">
    <property type="term" value="F:ATP binding"/>
    <property type="evidence" value="ECO:0007669"/>
    <property type="project" value="UniProtKB-KW"/>
</dbReference>
<evidence type="ECO:0000256" key="1">
    <source>
        <dbReference type="ARBA" id="ARBA00022448"/>
    </source>
</evidence>
<name>A0A1C6SZA9_9ACTN</name>
<accession>A0A1C6SZA9</accession>
<dbReference type="SUPFAM" id="SSF52540">
    <property type="entry name" value="P-loop containing nucleoside triphosphate hydrolases"/>
    <property type="match status" value="1"/>
</dbReference>
<dbReference type="Gene3D" id="3.40.50.300">
    <property type="entry name" value="P-loop containing nucleotide triphosphate hydrolases"/>
    <property type="match status" value="1"/>
</dbReference>
<evidence type="ECO:0000313" key="6">
    <source>
        <dbReference type="Proteomes" id="UP000199413"/>
    </source>
</evidence>
<dbReference type="GO" id="GO:0016887">
    <property type="term" value="F:ATP hydrolysis activity"/>
    <property type="evidence" value="ECO:0007669"/>
    <property type="project" value="InterPro"/>
</dbReference>
<dbReference type="GO" id="GO:0022857">
    <property type="term" value="F:transmembrane transporter activity"/>
    <property type="evidence" value="ECO:0007669"/>
    <property type="project" value="UniProtKB-ARBA"/>
</dbReference>
<keyword evidence="2" id="KW-0547">Nucleotide-binding</keyword>
<dbReference type="AlphaFoldDB" id="A0A1C6SZA9"/>
<evidence type="ECO:0000313" key="5">
    <source>
        <dbReference type="EMBL" id="SCL34719.1"/>
    </source>
</evidence>
<dbReference type="InterPro" id="IPR027417">
    <property type="entry name" value="P-loop_NTPase"/>
</dbReference>
<dbReference type="PROSITE" id="PS50893">
    <property type="entry name" value="ABC_TRANSPORTER_2"/>
    <property type="match status" value="1"/>
</dbReference>
<dbReference type="Pfam" id="PF00005">
    <property type="entry name" value="ABC_tran"/>
    <property type="match status" value="1"/>
</dbReference>
<dbReference type="SMART" id="SM00382">
    <property type="entry name" value="AAA"/>
    <property type="match status" value="1"/>
</dbReference>
<feature type="domain" description="ABC transporter" evidence="4">
    <location>
        <begin position="5"/>
        <end position="228"/>
    </location>
</feature>
<keyword evidence="3 5" id="KW-0067">ATP-binding</keyword>
<dbReference type="EMBL" id="FMHV01000002">
    <property type="protein sequence ID" value="SCL34719.1"/>
    <property type="molecule type" value="Genomic_DNA"/>
</dbReference>